<dbReference type="CDD" id="cd04301">
    <property type="entry name" value="NAT_SF"/>
    <property type="match status" value="1"/>
</dbReference>
<protein>
    <submittedName>
        <fullName evidence="2">GNAT family N-acetyltransferase</fullName>
        <ecNumber evidence="2">2.3.1.-</ecNumber>
    </submittedName>
</protein>
<sequence>MYSCEILNKYNLKYLIWLNSKRHNFNKLNMDFMDEFKKDNMLKKLLIKKNVHLLKYDNKYIGFIWVKKENSKETYNINCIEMCKEFFFDTNTYNMLLESFKSAKTFMYKCEKNLYNYEILKKLNFEEIEGNYELEISLEKYFELKHFQNIKVEALVKSKEEEIRCYIQNEVFHKDGRIPIAVDDIYYDETQSYYVDDGSLFIKLNNEAIGYGQLIFKGGLPFVVNFGLLSKYRGNGYGKYFLQYILNYIKSIGYDKAYINVDIKNSIAINLYKSVGFVESKECCLWKKII</sequence>
<dbReference type="EC" id="2.3.1.-" evidence="2"/>
<organism evidence="2 3">
    <name type="scientific">Clostridium neuense</name>
    <dbReference type="NCBI Taxonomy" id="1728934"/>
    <lineage>
        <taxon>Bacteria</taxon>
        <taxon>Bacillati</taxon>
        <taxon>Bacillota</taxon>
        <taxon>Clostridia</taxon>
        <taxon>Eubacteriales</taxon>
        <taxon>Clostridiaceae</taxon>
        <taxon>Clostridium</taxon>
    </lineage>
</organism>
<accession>A0ABW8TBN2</accession>
<evidence type="ECO:0000259" key="1">
    <source>
        <dbReference type="PROSITE" id="PS51186"/>
    </source>
</evidence>
<proteinExistence type="predicted"/>
<dbReference type="PROSITE" id="PS51186">
    <property type="entry name" value="GNAT"/>
    <property type="match status" value="1"/>
</dbReference>
<keyword evidence="2" id="KW-0808">Transferase</keyword>
<dbReference type="InterPro" id="IPR000182">
    <property type="entry name" value="GNAT_dom"/>
</dbReference>
<dbReference type="Proteomes" id="UP001623592">
    <property type="component" value="Unassembled WGS sequence"/>
</dbReference>
<dbReference type="SUPFAM" id="SSF55729">
    <property type="entry name" value="Acyl-CoA N-acyltransferases (Nat)"/>
    <property type="match status" value="1"/>
</dbReference>
<keyword evidence="2" id="KW-0012">Acyltransferase</keyword>
<keyword evidence="3" id="KW-1185">Reference proteome</keyword>
<dbReference type="EMBL" id="JBJIAA010000004">
    <property type="protein sequence ID" value="MFL0249807.1"/>
    <property type="molecule type" value="Genomic_DNA"/>
</dbReference>
<evidence type="ECO:0000313" key="3">
    <source>
        <dbReference type="Proteomes" id="UP001623592"/>
    </source>
</evidence>
<name>A0ABW8TBN2_9CLOT</name>
<dbReference type="Pfam" id="PF00583">
    <property type="entry name" value="Acetyltransf_1"/>
    <property type="match status" value="1"/>
</dbReference>
<dbReference type="GO" id="GO:0016746">
    <property type="term" value="F:acyltransferase activity"/>
    <property type="evidence" value="ECO:0007669"/>
    <property type="project" value="UniProtKB-KW"/>
</dbReference>
<comment type="caution">
    <text evidence="2">The sequence shown here is derived from an EMBL/GenBank/DDBJ whole genome shotgun (WGS) entry which is preliminary data.</text>
</comment>
<gene>
    <name evidence="2" type="ORF">ACJDT4_05185</name>
</gene>
<dbReference type="Gene3D" id="3.40.630.30">
    <property type="match status" value="1"/>
</dbReference>
<feature type="domain" description="N-acetyltransferase" evidence="1">
    <location>
        <begin position="134"/>
        <end position="290"/>
    </location>
</feature>
<dbReference type="RefSeq" id="WP_406786479.1">
    <property type="nucleotide sequence ID" value="NZ_JBJIAA010000004.1"/>
</dbReference>
<reference evidence="2 3" key="1">
    <citation type="submission" date="2024-11" db="EMBL/GenBank/DDBJ databases">
        <authorList>
            <person name="Heng Y.C."/>
            <person name="Lim A.C.H."/>
            <person name="Lee J.K.Y."/>
            <person name="Kittelmann S."/>
        </authorList>
    </citation>
    <scope>NUCLEOTIDE SEQUENCE [LARGE SCALE GENOMIC DNA]</scope>
    <source>
        <strain evidence="2 3">WILCCON 0114</strain>
    </source>
</reference>
<evidence type="ECO:0000313" key="2">
    <source>
        <dbReference type="EMBL" id="MFL0249807.1"/>
    </source>
</evidence>
<dbReference type="InterPro" id="IPR016181">
    <property type="entry name" value="Acyl_CoA_acyltransferase"/>
</dbReference>